<proteinExistence type="predicted"/>
<organismHost>
    <name type="scientific">Syncerus caffer</name>
    <name type="common">African buffalo</name>
    <dbReference type="NCBI Taxonomy" id="9970"/>
</organismHost>
<reference evidence="1" key="1">
    <citation type="submission" date="2016-12" db="EMBL/GenBank/DDBJ databases">
        <title>Retrospective analysis the genomic RNA of a virulent bovine ephemeral fever virus strain JT02L.</title>
        <authorList>
            <person name="Gao S."/>
            <person name="Yin H."/>
            <person name="Zheng F."/>
            <person name="Huang D."/>
            <person name="Du J."/>
            <person name="Tian Z."/>
        </authorList>
    </citation>
    <scope>NUCLEOTIDE SEQUENCE</scope>
    <source>
        <strain evidence="1">JT02L</strain>
    </source>
</reference>
<accession>A0A1Z2WUB0</accession>
<protein>
    <submittedName>
        <fullName evidence="1">Alpha 3 protein</fullName>
    </submittedName>
</protein>
<organismHost>
    <name type="scientific">Bubalus bubalis</name>
    <name type="common">Domestic water buffalo</name>
    <dbReference type="NCBI Taxonomy" id="89462"/>
</organismHost>
<organismHost>
    <name type="scientific">Bos taurus</name>
    <name type="common">Bovine</name>
    <dbReference type="NCBI Taxonomy" id="9913"/>
</organismHost>
<evidence type="ECO:0000313" key="1">
    <source>
        <dbReference type="EMBL" id="ASB16904.1"/>
    </source>
</evidence>
<organismHost>
    <name type="scientific">Culicoides</name>
    <dbReference type="NCBI Taxonomy" id="58271"/>
</organismHost>
<sequence>MEIDGGRLACPDEEGKIGHNAKGRSKLRLLSMAQHQRELVMFGRCKETDINRVPESF</sequence>
<dbReference type="EMBL" id="KY315724">
    <property type="protein sequence ID" value="ASB16904.1"/>
    <property type="molecule type" value="Viral_cRNA"/>
</dbReference>
<organism evidence="1">
    <name type="scientific">Bovine ephemeral fever virus</name>
    <name type="common">BEFV</name>
    <dbReference type="NCBI Taxonomy" id="11303"/>
    <lineage>
        <taxon>Viruses</taxon>
        <taxon>Riboviria</taxon>
        <taxon>Orthornavirae</taxon>
        <taxon>Negarnaviricota</taxon>
        <taxon>Haploviricotina</taxon>
        <taxon>Monjiviricetes</taxon>
        <taxon>Mononegavirales</taxon>
        <taxon>Rhabdoviridae</taxon>
        <taxon>Alpharhabdovirinae</taxon>
        <taxon>Ephemerovirus</taxon>
        <taxon>Ephemerovirus febris</taxon>
    </lineage>
</organism>
<name>A0A1Z2WUB0_BEFV</name>